<dbReference type="EMBL" id="JAHLQI010000007">
    <property type="protein sequence ID" value="MBU5491244.1"/>
    <property type="molecule type" value="Genomic_DNA"/>
</dbReference>
<comment type="caution">
    <text evidence="2">The sequence shown here is derived from an EMBL/GenBank/DDBJ whole genome shotgun (WGS) entry which is preliminary data.</text>
</comment>
<feature type="domain" description="SprT-like" evidence="1">
    <location>
        <begin position="14"/>
        <end position="104"/>
    </location>
</feature>
<evidence type="ECO:0000313" key="3">
    <source>
        <dbReference type="Proteomes" id="UP000783588"/>
    </source>
</evidence>
<proteinExistence type="predicted"/>
<protein>
    <recommendedName>
        <fullName evidence="1">SprT-like domain-containing protein</fullName>
    </recommendedName>
</protein>
<gene>
    <name evidence="2" type="ORF">KQI75_11560</name>
</gene>
<dbReference type="InterPro" id="IPR006640">
    <property type="entry name" value="SprT-like_domain"/>
</dbReference>
<accession>A0ABS6EWM0</accession>
<organism evidence="2 3">
    <name type="scientific">Butyricicoccus intestinisimiae</name>
    <dbReference type="NCBI Taxonomy" id="2841509"/>
    <lineage>
        <taxon>Bacteria</taxon>
        <taxon>Bacillati</taxon>
        <taxon>Bacillota</taxon>
        <taxon>Clostridia</taxon>
        <taxon>Eubacteriales</taxon>
        <taxon>Butyricicoccaceae</taxon>
        <taxon>Butyricicoccus</taxon>
    </lineage>
</organism>
<keyword evidence="3" id="KW-1185">Reference proteome</keyword>
<reference evidence="2 3" key="1">
    <citation type="submission" date="2021-06" db="EMBL/GenBank/DDBJ databases">
        <authorList>
            <person name="Sun Q."/>
            <person name="Li D."/>
        </authorList>
    </citation>
    <scope>NUCLEOTIDE SEQUENCE [LARGE SCALE GENOMIC DNA]</scope>
    <source>
        <strain evidence="2 3">MSJd-7</strain>
    </source>
</reference>
<evidence type="ECO:0000313" key="2">
    <source>
        <dbReference type="EMBL" id="MBU5491244.1"/>
    </source>
</evidence>
<evidence type="ECO:0000259" key="1">
    <source>
        <dbReference type="Pfam" id="PF10263"/>
    </source>
</evidence>
<dbReference type="RefSeq" id="WP_216470958.1">
    <property type="nucleotide sequence ID" value="NZ_JAHLQI010000007.1"/>
</dbReference>
<dbReference type="Pfam" id="PF10263">
    <property type="entry name" value="SprT-like"/>
    <property type="match status" value="1"/>
</dbReference>
<sequence length="164" mass="19630">MRDLEAVLQECERKLEAIHIPFNKNVTVRAGKLNARTWGRYWIYKNMIVLDPVFTDDRMQTFATENVLMHELLHSCNDCISHSGLWKHYAQKVNRTYQYKIKRCSDYKPYMNEELLGEFMQRFKYVARCEGCGTYVTQVRISDFIRNMDQYRCSACKGKFKRIK</sequence>
<dbReference type="Proteomes" id="UP000783588">
    <property type="component" value="Unassembled WGS sequence"/>
</dbReference>
<name>A0ABS6EWM0_9FIRM</name>